<dbReference type="Proteomes" id="UP000823868">
    <property type="component" value="Unassembled WGS sequence"/>
</dbReference>
<sequence>MSDLWSLLQIPPTQDLDAIKQAYAQQSRLHHPEEDPEGFQRLRAAYQEALKLARQPAAKAPPAPVSPEPQTPPISPLEWEAPPIWPEEETFSKDTEDTVVDFFFSPQTSDRDAFRTCEAFQAFSKGYVKENQKNWKFWMEYVTSPDFLTVSQEEGFCALLLETVQERQETCPPGPAFVKSLFTAYCLSEFRDDQWQRCFRTNAAGLTVPNALSELLASAPPQKQLTGNDYAMQAAFLNYYHLRSIDEGIGWNDQGLHALQNVLDRFSSAYIKDNCPDRRMTETARHPLGLRLLNHFFATAHLTQTCYEIAWNTYGLQQVLMGRSQILYGTLRQLCLERCPALAAGKQERFPEVTKAYNLLAYEEKHPDEVDALFDREDTQRALLNWSYVEHNVKNHWVGPYRSPHFLQRLRAFYEAHPDAPYASAILNEIQWVITQKQQMDVDREDALAPAGPERISFTCRPFLRHWLNVAFPLCRTLHHYLEQNLPYSPEWSGRLFSAAPTYTHTVPLDGDMVELVLFPHHIEYSLQGRERCRPFLTLSQLQELNGDTVLWLLPLAVFRPDQQEEATRFLSDLLAQTALPQPHVLPVTQALVGGLTLPEEEESGAPLTLFQEAGDTLYGAQWWPDDQEMQLFQMQDGAMLYRPDLYENVTSEEEALSLGRELLSQLIAPPPLDCSSLTHLPEHVYFWPNRSCEEEISGENVTVPALNGLFEQFAGGELSRLELAFDPPVWDIKYEAFPGYPCRRSLVFLCKDGRVACLYFDDTTQFFYALRRENQNIGPEKTAFFNLTEDKPLPELCWFDSFFSLQCHLKDILSVSTLRDPKKAPPTGRYFWAESWGGVYRANLRVKYMLAKREVGQFHLERAYVPVEVPLGPEAFSGGDELSRRSSLELEWYTDTGEHQIRPIGPYDNALVKQTFAQFFQGQVVRMRLSWPVFPAPYRAHLAPDVLEAKLKRWEGKPLQSHIVLLRDGNAAMLLCLQDLLQQAEYFVADYWTYLDVEGKKYPKGTFLGKTVPTYLIHTDFVPLRNQLDLMLDHMDCLADVTHRFGTFADEKPVKARDYETIRREFVPEVSVDES</sequence>
<dbReference type="InterPro" id="IPR036869">
    <property type="entry name" value="J_dom_sf"/>
</dbReference>
<feature type="compositionally biased region" description="Pro residues" evidence="2">
    <location>
        <begin position="59"/>
        <end position="75"/>
    </location>
</feature>
<dbReference type="GO" id="GO:0006260">
    <property type="term" value="P:DNA replication"/>
    <property type="evidence" value="ECO:0007669"/>
    <property type="project" value="UniProtKB-KW"/>
</dbReference>
<dbReference type="SUPFAM" id="SSF46565">
    <property type="entry name" value="Chaperone J-domain"/>
    <property type="match status" value="1"/>
</dbReference>
<comment type="caution">
    <text evidence="4">The sequence shown here is derived from an EMBL/GenBank/DDBJ whole genome shotgun (WGS) entry which is preliminary data.</text>
</comment>
<evidence type="ECO:0000313" key="5">
    <source>
        <dbReference type="Proteomes" id="UP000823868"/>
    </source>
</evidence>
<organism evidence="4 5">
    <name type="scientific">Candidatus Flavonifractor merdigallinarum</name>
    <dbReference type="NCBI Taxonomy" id="2838589"/>
    <lineage>
        <taxon>Bacteria</taxon>
        <taxon>Bacillati</taxon>
        <taxon>Bacillota</taxon>
        <taxon>Clostridia</taxon>
        <taxon>Eubacteriales</taxon>
        <taxon>Oscillospiraceae</taxon>
        <taxon>Flavonifractor</taxon>
    </lineage>
</organism>
<feature type="domain" description="J" evidence="3">
    <location>
        <begin position="3"/>
        <end position="54"/>
    </location>
</feature>
<proteinExistence type="predicted"/>
<reference evidence="4" key="2">
    <citation type="submission" date="2021-04" db="EMBL/GenBank/DDBJ databases">
        <authorList>
            <person name="Gilroy R."/>
        </authorList>
    </citation>
    <scope>NUCLEOTIDE SEQUENCE</scope>
    <source>
        <strain evidence="4">ChiBcec16_6824</strain>
    </source>
</reference>
<dbReference type="InterPro" id="IPR001623">
    <property type="entry name" value="DnaJ_domain"/>
</dbReference>
<dbReference type="CDD" id="cd06257">
    <property type="entry name" value="DnaJ"/>
    <property type="match status" value="1"/>
</dbReference>
<dbReference type="AlphaFoldDB" id="A0A9D1Y972"/>
<accession>A0A9D1Y972</accession>
<evidence type="ECO:0000256" key="1">
    <source>
        <dbReference type="ARBA" id="ARBA00022705"/>
    </source>
</evidence>
<keyword evidence="1" id="KW-0235">DNA replication</keyword>
<protein>
    <recommendedName>
        <fullName evidence="3">J domain-containing protein</fullName>
    </recommendedName>
</protein>
<gene>
    <name evidence="4" type="ORF">H9841_05430</name>
</gene>
<evidence type="ECO:0000256" key="2">
    <source>
        <dbReference type="SAM" id="MobiDB-lite"/>
    </source>
</evidence>
<dbReference type="Gene3D" id="1.10.287.110">
    <property type="entry name" value="DnaJ domain"/>
    <property type="match status" value="1"/>
</dbReference>
<evidence type="ECO:0000259" key="3">
    <source>
        <dbReference type="PROSITE" id="PS50076"/>
    </source>
</evidence>
<reference evidence="4" key="1">
    <citation type="journal article" date="2021" name="PeerJ">
        <title>Extensive microbial diversity within the chicken gut microbiome revealed by metagenomics and culture.</title>
        <authorList>
            <person name="Gilroy R."/>
            <person name="Ravi A."/>
            <person name="Getino M."/>
            <person name="Pursley I."/>
            <person name="Horton D.L."/>
            <person name="Alikhan N.F."/>
            <person name="Baker D."/>
            <person name="Gharbi K."/>
            <person name="Hall N."/>
            <person name="Watson M."/>
            <person name="Adriaenssens E.M."/>
            <person name="Foster-Nyarko E."/>
            <person name="Jarju S."/>
            <person name="Secka A."/>
            <person name="Antonio M."/>
            <person name="Oren A."/>
            <person name="Chaudhuri R.R."/>
            <person name="La Ragione R."/>
            <person name="Hildebrand F."/>
            <person name="Pallen M.J."/>
        </authorList>
    </citation>
    <scope>NUCLEOTIDE SEQUENCE</scope>
    <source>
        <strain evidence="4">ChiBcec16_6824</strain>
    </source>
</reference>
<name>A0A9D1Y972_9FIRM</name>
<evidence type="ECO:0000313" key="4">
    <source>
        <dbReference type="EMBL" id="HIY21327.1"/>
    </source>
</evidence>
<feature type="region of interest" description="Disordered" evidence="2">
    <location>
        <begin position="53"/>
        <end position="75"/>
    </location>
</feature>
<dbReference type="EMBL" id="DXDX01000098">
    <property type="protein sequence ID" value="HIY21327.1"/>
    <property type="molecule type" value="Genomic_DNA"/>
</dbReference>
<dbReference type="PROSITE" id="PS50076">
    <property type="entry name" value="DNAJ_2"/>
    <property type="match status" value="1"/>
</dbReference>